<keyword evidence="10" id="KW-1185">Reference proteome</keyword>
<evidence type="ECO:0000256" key="6">
    <source>
        <dbReference type="SAM" id="Phobius"/>
    </source>
</evidence>
<keyword evidence="5 6" id="KW-0472">Membrane</keyword>
<feature type="transmembrane region" description="Helical" evidence="6">
    <location>
        <begin position="292"/>
        <end position="313"/>
    </location>
</feature>
<evidence type="ECO:0000259" key="8">
    <source>
        <dbReference type="Pfam" id="PF12704"/>
    </source>
</evidence>
<feature type="transmembrane region" description="Helical" evidence="6">
    <location>
        <begin position="346"/>
        <end position="366"/>
    </location>
</feature>
<feature type="domain" description="MacB-like periplasmic core" evidence="8">
    <location>
        <begin position="20"/>
        <end position="249"/>
    </location>
</feature>
<name>A0ABT3IVV8_9BACT</name>
<comment type="subcellular location">
    <subcellularLocation>
        <location evidence="1">Cell membrane</location>
        <topology evidence="1">Multi-pass membrane protein</topology>
    </subcellularLocation>
</comment>
<dbReference type="Pfam" id="PF02687">
    <property type="entry name" value="FtsX"/>
    <property type="match status" value="2"/>
</dbReference>
<dbReference type="InterPro" id="IPR050250">
    <property type="entry name" value="Macrolide_Exporter_MacB"/>
</dbReference>
<evidence type="ECO:0000313" key="9">
    <source>
        <dbReference type="EMBL" id="MCW3488116.1"/>
    </source>
</evidence>
<feature type="domain" description="ABC3 transporter permease C-terminal" evidence="7">
    <location>
        <begin position="298"/>
        <end position="414"/>
    </location>
</feature>
<dbReference type="RefSeq" id="WP_264734922.1">
    <property type="nucleotide sequence ID" value="NZ_JAPDNR010000001.1"/>
</dbReference>
<feature type="transmembrane region" description="Helical" evidence="6">
    <location>
        <begin position="386"/>
        <end position="409"/>
    </location>
</feature>
<dbReference type="Proteomes" id="UP001207742">
    <property type="component" value="Unassembled WGS sequence"/>
</dbReference>
<feature type="transmembrane region" description="Helical" evidence="6">
    <location>
        <begin position="21"/>
        <end position="41"/>
    </location>
</feature>
<dbReference type="EMBL" id="JAPDNS010000002">
    <property type="protein sequence ID" value="MCW3488116.1"/>
    <property type="molecule type" value="Genomic_DNA"/>
</dbReference>
<evidence type="ECO:0000256" key="4">
    <source>
        <dbReference type="ARBA" id="ARBA00022989"/>
    </source>
</evidence>
<evidence type="ECO:0000256" key="1">
    <source>
        <dbReference type="ARBA" id="ARBA00004651"/>
    </source>
</evidence>
<feature type="transmembrane region" description="Helical" evidence="6">
    <location>
        <begin position="430"/>
        <end position="453"/>
    </location>
</feature>
<dbReference type="Pfam" id="PF12704">
    <property type="entry name" value="MacB_PCD"/>
    <property type="match status" value="1"/>
</dbReference>
<keyword evidence="2" id="KW-1003">Cell membrane</keyword>
<keyword evidence="3 6" id="KW-0812">Transmembrane</keyword>
<evidence type="ECO:0000313" key="10">
    <source>
        <dbReference type="Proteomes" id="UP001207742"/>
    </source>
</evidence>
<sequence length="803" mass="90069">MLRNYLLVACRSIWRNKIFSLINIMGLVVGISAALVVYLLVHHENNFDKFHQDSGRMFRVVSHIYFSGDSVKNAGVSVPTAAAMREHIPAVETVAQFFQDDLTSRITIEDKVFQNNKDILHADSAYFRLIQHRWLAGSPDRALDLPYTVVLTKSRADSYFPGLSPLEVLGKEIVYDDTIRTTVTGVVADLAGNTDFSFHEFVSMATVYASGLKEYYAVNNWDNTNSSCQLLVKLRSAGDRQKVEQQLTAIREEHKDGDGSRTYPYLQPFSDIHFNKDYGTFDNGNPADIKQLYALSWVALALLLLAVINFINLTTAQASRRARETGIRKAIGSTFRQLIFQFLSETLLLTFVAALLSLLVAPLLLVCFKSVLPSGLDVRELYHWQVLMFLFSLGVVVTLVAGIYPAWVLARFQPVAVLKGQVNAPGGKVWLRKTLTVSQFVVAQFFIIATLMVSKQIHFSLNKDMGFRKDAILTINTPFQEKAGNKRNSLQEKIRAIPEVAMVSLGGRAPIMGGTMSSTLTMNNGRQEIEKNVEMRYGDSLYTRLYQLKIVAGTNLTNSDTVREWLLNEKAVRAFGYKQPEDILGAQISGFPVVGVVSNFNTEKVDRDIPILAITSAASSHRVMHVLLQAPGKDGIIWKQAIEKIEKAWKEVYPRETFRYEFLDKTIEHLYRKEQRMAGLLNWCAGLAFFISALGLLGLVIFTTNQRTREIGIRKVLGASVWQMVNLLTRDFMKLVMIAFVLAIPLSWWAVNEWLSSYVYRTAMSWWVFAIGGVGMAIMALATMSVKTIGAARSNPVEALKGE</sequence>
<dbReference type="InterPro" id="IPR003838">
    <property type="entry name" value="ABC3_permease_C"/>
</dbReference>
<proteinExistence type="predicted"/>
<evidence type="ECO:0000256" key="5">
    <source>
        <dbReference type="ARBA" id="ARBA00023136"/>
    </source>
</evidence>
<gene>
    <name evidence="9" type="ORF">OL497_29755</name>
</gene>
<accession>A0ABT3IVV8</accession>
<evidence type="ECO:0000256" key="2">
    <source>
        <dbReference type="ARBA" id="ARBA00022475"/>
    </source>
</evidence>
<protein>
    <submittedName>
        <fullName evidence="9">ABC transporter permease</fullName>
    </submittedName>
</protein>
<dbReference type="PANTHER" id="PTHR30572">
    <property type="entry name" value="MEMBRANE COMPONENT OF TRANSPORTER-RELATED"/>
    <property type="match status" value="1"/>
</dbReference>
<dbReference type="PANTHER" id="PTHR30572:SF18">
    <property type="entry name" value="ABC-TYPE MACROLIDE FAMILY EXPORT SYSTEM PERMEASE COMPONENT 2"/>
    <property type="match status" value="1"/>
</dbReference>
<feature type="transmembrane region" description="Helical" evidence="6">
    <location>
        <begin position="763"/>
        <end position="784"/>
    </location>
</feature>
<comment type="caution">
    <text evidence="9">The sequence shown here is derived from an EMBL/GenBank/DDBJ whole genome shotgun (WGS) entry which is preliminary data.</text>
</comment>
<keyword evidence="4 6" id="KW-1133">Transmembrane helix</keyword>
<feature type="transmembrane region" description="Helical" evidence="6">
    <location>
        <begin position="680"/>
        <end position="702"/>
    </location>
</feature>
<reference evidence="9 10" key="1">
    <citation type="submission" date="2022-10" db="EMBL/GenBank/DDBJ databases">
        <title>Chitinophaga nivalis PC15 sp. nov., isolated from Pyeongchang county, South Korea.</title>
        <authorList>
            <person name="Trinh H.N."/>
        </authorList>
    </citation>
    <scope>NUCLEOTIDE SEQUENCE [LARGE SCALE GENOMIC DNA]</scope>
    <source>
        <strain evidence="9 10">PC14</strain>
    </source>
</reference>
<feature type="transmembrane region" description="Helical" evidence="6">
    <location>
        <begin position="732"/>
        <end position="751"/>
    </location>
</feature>
<evidence type="ECO:0000256" key="3">
    <source>
        <dbReference type="ARBA" id="ARBA00022692"/>
    </source>
</evidence>
<feature type="domain" description="ABC3 transporter permease C-terminal" evidence="7">
    <location>
        <begin position="686"/>
        <end position="796"/>
    </location>
</feature>
<dbReference type="InterPro" id="IPR025857">
    <property type="entry name" value="MacB_PCD"/>
</dbReference>
<organism evidence="9 10">
    <name type="scientific">Chitinophaga nivalis</name>
    <dbReference type="NCBI Taxonomy" id="2991709"/>
    <lineage>
        <taxon>Bacteria</taxon>
        <taxon>Pseudomonadati</taxon>
        <taxon>Bacteroidota</taxon>
        <taxon>Chitinophagia</taxon>
        <taxon>Chitinophagales</taxon>
        <taxon>Chitinophagaceae</taxon>
        <taxon>Chitinophaga</taxon>
    </lineage>
</organism>
<evidence type="ECO:0000259" key="7">
    <source>
        <dbReference type="Pfam" id="PF02687"/>
    </source>
</evidence>